<name>A0A0A0KUS6_CUCSA</name>
<reference evidence="4 5" key="2">
    <citation type="journal article" date="2009" name="PLoS ONE">
        <title>An integrated genetic and cytogenetic map of the cucumber genome.</title>
        <authorList>
            <person name="Ren Y."/>
            <person name="Zhang Z."/>
            <person name="Liu J."/>
            <person name="Staub J.E."/>
            <person name="Han Y."/>
            <person name="Cheng Z."/>
            <person name="Li X."/>
            <person name="Lu J."/>
            <person name="Miao H."/>
            <person name="Kang H."/>
            <person name="Xie B."/>
            <person name="Gu X."/>
            <person name="Wang X."/>
            <person name="Du Y."/>
            <person name="Jin W."/>
            <person name="Huang S."/>
        </authorList>
    </citation>
    <scope>NUCLEOTIDE SEQUENCE [LARGE SCALE GENOMIC DNA]</scope>
    <source>
        <strain evidence="5">cv. 9930</strain>
    </source>
</reference>
<keyword evidence="2" id="KW-1133">Transmembrane helix</keyword>
<reference evidence="4 5" key="3">
    <citation type="journal article" date="2010" name="BMC Genomics">
        <title>Transcriptome sequencing and comparative analysis of cucumber flowers with different sex types.</title>
        <authorList>
            <person name="Guo S."/>
            <person name="Zheng Y."/>
            <person name="Joung J.G."/>
            <person name="Liu S."/>
            <person name="Zhang Z."/>
            <person name="Crasta O.R."/>
            <person name="Sobral B.W."/>
            <person name="Xu Y."/>
            <person name="Huang S."/>
            <person name="Fei Z."/>
        </authorList>
    </citation>
    <scope>NUCLEOTIDE SEQUENCE [LARGE SCALE GENOMIC DNA]</scope>
    <source>
        <strain evidence="5">cv. 9930</strain>
    </source>
</reference>
<organism evidence="4 5">
    <name type="scientific">Cucumis sativus</name>
    <name type="common">Cucumber</name>
    <dbReference type="NCBI Taxonomy" id="3659"/>
    <lineage>
        <taxon>Eukaryota</taxon>
        <taxon>Viridiplantae</taxon>
        <taxon>Streptophyta</taxon>
        <taxon>Embryophyta</taxon>
        <taxon>Tracheophyta</taxon>
        <taxon>Spermatophyta</taxon>
        <taxon>Magnoliopsida</taxon>
        <taxon>eudicotyledons</taxon>
        <taxon>Gunneridae</taxon>
        <taxon>Pentapetalae</taxon>
        <taxon>rosids</taxon>
        <taxon>fabids</taxon>
        <taxon>Cucurbitales</taxon>
        <taxon>Cucurbitaceae</taxon>
        <taxon>Benincaseae</taxon>
        <taxon>Cucumis</taxon>
    </lineage>
</organism>
<evidence type="ECO:0000256" key="2">
    <source>
        <dbReference type="SAM" id="Phobius"/>
    </source>
</evidence>
<keyword evidence="5" id="KW-1185">Reference proteome</keyword>
<dbReference type="OMA" id="KRVVWWK"/>
<dbReference type="EMBL" id="CM002926">
    <property type="protein sequence ID" value="KGN52654.1"/>
    <property type="molecule type" value="Genomic_DNA"/>
</dbReference>
<dbReference type="KEGG" id="csv:101203805"/>
<feature type="region of interest" description="Disordered" evidence="1">
    <location>
        <begin position="59"/>
        <end position="123"/>
    </location>
</feature>
<reference evidence="4 5" key="1">
    <citation type="journal article" date="2009" name="Nat. Genet.">
        <title>The genome of the cucumber, Cucumis sativus L.</title>
        <authorList>
            <person name="Huang S."/>
            <person name="Li R."/>
            <person name="Zhang Z."/>
            <person name="Li L."/>
            <person name="Gu X."/>
            <person name="Fan W."/>
            <person name="Lucas W.J."/>
            <person name="Wang X."/>
            <person name="Xie B."/>
            <person name="Ni P."/>
            <person name="Ren Y."/>
            <person name="Zhu H."/>
            <person name="Li J."/>
            <person name="Lin K."/>
            <person name="Jin W."/>
            <person name="Fei Z."/>
            <person name="Li G."/>
            <person name="Staub J."/>
            <person name="Kilian A."/>
            <person name="van der Vossen E.A."/>
            <person name="Wu Y."/>
            <person name="Guo J."/>
            <person name="He J."/>
            <person name="Jia Z."/>
            <person name="Ren Y."/>
            <person name="Tian G."/>
            <person name="Lu Y."/>
            <person name="Ruan J."/>
            <person name="Qian W."/>
            <person name="Wang M."/>
            <person name="Huang Q."/>
            <person name="Li B."/>
            <person name="Xuan Z."/>
            <person name="Cao J."/>
            <person name="Asan"/>
            <person name="Wu Z."/>
            <person name="Zhang J."/>
            <person name="Cai Q."/>
            <person name="Bai Y."/>
            <person name="Zhao B."/>
            <person name="Han Y."/>
            <person name="Li Y."/>
            <person name="Li X."/>
            <person name="Wang S."/>
            <person name="Shi Q."/>
            <person name="Liu S."/>
            <person name="Cho W.K."/>
            <person name="Kim J.Y."/>
            <person name="Xu Y."/>
            <person name="Heller-Uszynska K."/>
            <person name="Miao H."/>
            <person name="Cheng Z."/>
            <person name="Zhang S."/>
            <person name="Wu J."/>
            <person name="Yang Y."/>
            <person name="Kang H."/>
            <person name="Li M."/>
            <person name="Liang H."/>
            <person name="Ren X."/>
            <person name="Shi Z."/>
            <person name="Wen M."/>
            <person name="Jian M."/>
            <person name="Yang H."/>
            <person name="Zhang G."/>
            <person name="Yang Z."/>
            <person name="Chen R."/>
            <person name="Liu S."/>
            <person name="Li J."/>
            <person name="Ma L."/>
            <person name="Liu H."/>
            <person name="Zhou Y."/>
            <person name="Zhao J."/>
            <person name="Fang X."/>
            <person name="Li G."/>
            <person name="Fang L."/>
            <person name="Li Y."/>
            <person name="Liu D."/>
            <person name="Zheng H."/>
            <person name="Zhang Y."/>
            <person name="Qin N."/>
            <person name="Li Z."/>
            <person name="Yang G."/>
            <person name="Yang S."/>
            <person name="Bolund L."/>
            <person name="Kristiansen K."/>
            <person name="Zheng H."/>
            <person name="Li S."/>
            <person name="Zhang X."/>
            <person name="Yang H."/>
            <person name="Wang J."/>
            <person name="Sun R."/>
            <person name="Zhang B."/>
            <person name="Jiang S."/>
            <person name="Wang J."/>
            <person name="Du Y."/>
            <person name="Li S."/>
        </authorList>
    </citation>
    <scope>NUCLEOTIDE SEQUENCE [LARGE SCALE GENOMIC DNA]</scope>
    <source>
        <strain evidence="5">cv. 9930</strain>
    </source>
</reference>
<keyword evidence="2" id="KW-0812">Transmembrane</keyword>
<dbReference type="PANTHER" id="PTHR33646">
    <property type="entry name" value="GB|AAF00631.1"/>
    <property type="match status" value="1"/>
</dbReference>
<dbReference type="eggNOG" id="ENOG502QR2C">
    <property type="taxonomic scope" value="Eukaryota"/>
</dbReference>
<dbReference type="Gramene" id="KGN52654">
    <property type="protein sequence ID" value="KGN52654"/>
    <property type="gene ID" value="Csa_5G648750"/>
</dbReference>
<sequence>MEGAVGAEIQDWEVLLHDLNPETALTAAEFSGEKSTHFGGIEGESDSDSIIKSDYFSLDNQGRRGRTVPERDLNEEEGSVESDNPSWIDPSSENRYGRVNSSELWSDSGSDRSDERKFNELDSKAESGIAGSFQGDEELSGRILKLESLKSHENKITGSDPNIEVGLEEFDGIQSQSKDLNSFWSDSGEDIVQNGSKVVKLEEGKEHLDEIKNLQIEETKVNAESGSEVGDKRKVIWWKVPFEVLKYCLFKASPVWSFSIAAALMGFIVLGRRLYRIKRKSQSLHLKVILDEKKGSQFLSRAARLNEAFSVVRRVPIVRPALPAAGINPWPAMSMS</sequence>
<reference evidence="4 5" key="4">
    <citation type="journal article" date="2011" name="BMC Genomics">
        <title>RNA-Seq improves annotation of protein-coding genes in the cucumber genome.</title>
        <authorList>
            <person name="Li Z."/>
            <person name="Zhang Z."/>
            <person name="Yan P."/>
            <person name="Huang S."/>
            <person name="Fei Z."/>
            <person name="Lin K."/>
        </authorList>
    </citation>
    <scope>NUCLEOTIDE SEQUENCE [LARGE SCALE GENOMIC DNA]</scope>
    <source>
        <strain evidence="5">cv. 9930</strain>
    </source>
</reference>
<feature type="compositionally biased region" description="Basic and acidic residues" evidence="1">
    <location>
        <begin position="109"/>
        <end position="123"/>
    </location>
</feature>
<protein>
    <recommendedName>
        <fullName evidence="3">DUF6821 domain-containing protein</fullName>
    </recommendedName>
</protein>
<gene>
    <name evidence="4" type="ORF">Csa_5G648750</name>
</gene>
<feature type="compositionally biased region" description="Polar residues" evidence="1">
    <location>
        <begin position="81"/>
        <end position="108"/>
    </location>
</feature>
<dbReference type="PANTHER" id="PTHR33646:SF6">
    <property type="entry name" value="TRANSMEMBRANE PROTEIN"/>
    <property type="match status" value="1"/>
</dbReference>
<dbReference type="InterPro" id="IPR049224">
    <property type="entry name" value="DUF6821"/>
</dbReference>
<feature type="domain" description="DUF6821" evidence="3">
    <location>
        <begin position="198"/>
        <end position="321"/>
    </location>
</feature>
<dbReference type="Proteomes" id="UP000029981">
    <property type="component" value="Chromosome 5"/>
</dbReference>
<dbReference type="OrthoDB" id="1931521at2759"/>
<evidence type="ECO:0000313" key="5">
    <source>
        <dbReference type="Proteomes" id="UP000029981"/>
    </source>
</evidence>
<evidence type="ECO:0000259" key="3">
    <source>
        <dbReference type="Pfam" id="PF20705"/>
    </source>
</evidence>
<keyword evidence="2" id="KW-0472">Membrane</keyword>
<dbReference type="Pfam" id="PF20705">
    <property type="entry name" value="DUF6821"/>
    <property type="match status" value="1"/>
</dbReference>
<dbReference type="AlphaFoldDB" id="A0A0A0KUS6"/>
<accession>A0A0A0KUS6</accession>
<proteinExistence type="predicted"/>
<evidence type="ECO:0000313" key="4">
    <source>
        <dbReference type="EMBL" id="KGN52654.1"/>
    </source>
</evidence>
<evidence type="ECO:0000256" key="1">
    <source>
        <dbReference type="SAM" id="MobiDB-lite"/>
    </source>
</evidence>
<feature type="transmembrane region" description="Helical" evidence="2">
    <location>
        <begin position="255"/>
        <end position="275"/>
    </location>
</feature>
<dbReference type="InterPro" id="IPR045883">
    <property type="entry name" value="At4g13530-like"/>
</dbReference>
<dbReference type="STRING" id="3659.A0A0A0KUS6"/>